<protein>
    <submittedName>
        <fullName evidence="2">Glycosyltransferase family 92 protein</fullName>
    </submittedName>
</protein>
<accession>A0AC34RBL3</accession>
<name>A0AC34RBL3_9BILA</name>
<evidence type="ECO:0000313" key="1">
    <source>
        <dbReference type="Proteomes" id="UP000887576"/>
    </source>
</evidence>
<sequence>MYQRIVNSPNLTINLDSDSTKSEMIRGKTVLKSITQLIFRLTLIVAGIIFGFAFYHRTTNIWSLKNLGDSFLSKSIGKRPIIIGAFHRPLAENNINGHFAVLQFIGDVRQSHQLYCHSKSNGQVKTYQAHIERIHKGKRGTNDICSWAGHLAECQITGPDVDEITVSAFPDGQHAIKVEIEKPLYFKERQPLVVCVGPMYIYTEWQILITGIETWLAMGATKFIVPIGSASKDTYRILKEYEAKGIVILRNWPMWPVLSDINPNGLVLSRGIEESHVNCLHFVKPFTDLVVFTDIDDMLLPPNPMNVKPGASLEILRSLFLEHPQAGSFLFEHRDTQFVLPETGESTTLKQFNFDFLTKSQWKQGCNVWRMKTRVAVNASRVDSVNMHETGIHRLGYVAVKLPCHKAHFYHLRHSYKNIGSTGWPIDMTNLATMLNTQWNSRLASFGPIATKPLVKSSTESFKDFDQCVEAINSEHWTFKVSRCMTPHVCYSRLAGNMECIATLGDYEFVHDKGDFITVLNNVSLVNSSANCEAPLPKYIKGDYFYLP</sequence>
<reference evidence="2" key="1">
    <citation type="submission" date="2022-11" db="UniProtKB">
        <authorList>
            <consortium name="WormBaseParasite"/>
        </authorList>
    </citation>
    <scope>IDENTIFICATION</scope>
</reference>
<evidence type="ECO:0000313" key="2">
    <source>
        <dbReference type="WBParaSite" id="JU765_v2.g542.t1"/>
    </source>
</evidence>
<dbReference type="WBParaSite" id="JU765_v2.g542.t1">
    <property type="protein sequence ID" value="JU765_v2.g542.t1"/>
    <property type="gene ID" value="JU765_v2.g542"/>
</dbReference>
<dbReference type="Proteomes" id="UP000887576">
    <property type="component" value="Unplaced"/>
</dbReference>
<organism evidence="1 2">
    <name type="scientific">Panagrolaimus sp. JU765</name>
    <dbReference type="NCBI Taxonomy" id="591449"/>
    <lineage>
        <taxon>Eukaryota</taxon>
        <taxon>Metazoa</taxon>
        <taxon>Ecdysozoa</taxon>
        <taxon>Nematoda</taxon>
        <taxon>Chromadorea</taxon>
        <taxon>Rhabditida</taxon>
        <taxon>Tylenchina</taxon>
        <taxon>Panagrolaimomorpha</taxon>
        <taxon>Panagrolaimoidea</taxon>
        <taxon>Panagrolaimidae</taxon>
        <taxon>Panagrolaimus</taxon>
    </lineage>
</organism>
<proteinExistence type="predicted"/>